<evidence type="ECO:0000256" key="1">
    <source>
        <dbReference type="SAM" id="MobiDB-lite"/>
    </source>
</evidence>
<sequence length="155" mass="17768">MSKVNHSDSKNNILRNRKFTDNIQNSKSNTSSIDDTTCIDDTTYIEDEDPDYTSSQSAYSDDDDDDDDEEEEEEEDLKDLKDDIDDINTLNTESTSSQNTLLLDKDQLEPIKQQINIENEKKFEIPNDSTSSLSSNLKSKTKLLLESHKRFGNFI</sequence>
<feature type="compositionally biased region" description="Polar residues" evidence="1">
    <location>
        <begin position="88"/>
        <end position="101"/>
    </location>
</feature>
<protein>
    <submittedName>
        <fullName evidence="2">Unnamed protein product</fullName>
    </submittedName>
</protein>
<evidence type="ECO:0000313" key="2">
    <source>
        <dbReference type="EMBL" id="GME78314.1"/>
    </source>
</evidence>
<dbReference type="Proteomes" id="UP001165120">
    <property type="component" value="Unassembled WGS sequence"/>
</dbReference>
<accession>A0A9W6T7X1</accession>
<feature type="region of interest" description="Disordered" evidence="1">
    <location>
        <begin position="1"/>
        <end position="103"/>
    </location>
</feature>
<gene>
    <name evidence="2" type="ORF">Cboi02_000578100</name>
</gene>
<evidence type="ECO:0000313" key="3">
    <source>
        <dbReference type="Proteomes" id="UP001165120"/>
    </source>
</evidence>
<proteinExistence type="predicted"/>
<comment type="caution">
    <text evidence="2">The sequence shown here is derived from an EMBL/GenBank/DDBJ whole genome shotgun (WGS) entry which is preliminary data.</text>
</comment>
<reference evidence="2" key="1">
    <citation type="submission" date="2023-04" db="EMBL/GenBank/DDBJ databases">
        <title>Candida boidinii NBRC 10035.</title>
        <authorList>
            <person name="Ichikawa N."/>
            <person name="Sato H."/>
            <person name="Tonouchi N."/>
        </authorList>
    </citation>
    <scope>NUCLEOTIDE SEQUENCE</scope>
    <source>
        <strain evidence="2">NBRC 10035</strain>
    </source>
</reference>
<dbReference type="EMBL" id="BSXN01003030">
    <property type="protein sequence ID" value="GME78314.1"/>
    <property type="molecule type" value="Genomic_DNA"/>
</dbReference>
<feature type="compositionally biased region" description="Low complexity" evidence="1">
    <location>
        <begin position="30"/>
        <end position="42"/>
    </location>
</feature>
<feature type="compositionally biased region" description="Acidic residues" evidence="1">
    <location>
        <begin position="60"/>
        <end position="86"/>
    </location>
</feature>
<organism evidence="2 3">
    <name type="scientific">Candida boidinii</name>
    <name type="common">Yeast</name>
    <dbReference type="NCBI Taxonomy" id="5477"/>
    <lineage>
        <taxon>Eukaryota</taxon>
        <taxon>Fungi</taxon>
        <taxon>Dikarya</taxon>
        <taxon>Ascomycota</taxon>
        <taxon>Saccharomycotina</taxon>
        <taxon>Pichiomycetes</taxon>
        <taxon>Pichiales</taxon>
        <taxon>Pichiaceae</taxon>
        <taxon>Ogataea</taxon>
        <taxon>Ogataea/Candida clade</taxon>
    </lineage>
</organism>
<name>A0A9W6T7X1_CANBO</name>
<dbReference type="AlphaFoldDB" id="A0A9W6T7X1"/>
<keyword evidence="3" id="KW-1185">Reference proteome</keyword>